<dbReference type="WBParaSite" id="BPAG_0000537901-mRNA-1">
    <property type="protein sequence ID" value="BPAG_0000537901-mRNA-1"/>
    <property type="gene ID" value="BPAG_0000537901"/>
</dbReference>
<organism evidence="4">
    <name type="scientific">Brugia pahangi</name>
    <name type="common">Filarial nematode worm</name>
    <dbReference type="NCBI Taxonomy" id="6280"/>
    <lineage>
        <taxon>Eukaryota</taxon>
        <taxon>Metazoa</taxon>
        <taxon>Ecdysozoa</taxon>
        <taxon>Nematoda</taxon>
        <taxon>Chromadorea</taxon>
        <taxon>Rhabditida</taxon>
        <taxon>Spirurina</taxon>
        <taxon>Spiruromorpha</taxon>
        <taxon>Filarioidea</taxon>
        <taxon>Onchocercidae</taxon>
        <taxon>Brugia</taxon>
    </lineage>
</organism>
<evidence type="ECO:0000313" key="4">
    <source>
        <dbReference type="WBParaSite" id="BPAG_0000537901-mRNA-1"/>
    </source>
</evidence>
<dbReference type="Proteomes" id="UP000278627">
    <property type="component" value="Unassembled WGS sequence"/>
</dbReference>
<keyword evidence="1" id="KW-0175">Coiled coil</keyword>
<reference evidence="2 3" key="2">
    <citation type="submission" date="2018-11" db="EMBL/GenBank/DDBJ databases">
        <authorList>
            <consortium name="Pathogen Informatics"/>
        </authorList>
    </citation>
    <scope>NUCLEOTIDE SEQUENCE [LARGE SCALE GENOMIC DNA]</scope>
</reference>
<evidence type="ECO:0000313" key="2">
    <source>
        <dbReference type="EMBL" id="VDN86528.1"/>
    </source>
</evidence>
<evidence type="ECO:0000313" key="3">
    <source>
        <dbReference type="Proteomes" id="UP000278627"/>
    </source>
</evidence>
<dbReference type="AlphaFoldDB" id="A0A0N4TAZ2"/>
<feature type="coiled-coil region" evidence="1">
    <location>
        <begin position="71"/>
        <end position="126"/>
    </location>
</feature>
<protein>
    <submittedName>
        <fullName evidence="4">Bromo domain-containing protein</fullName>
    </submittedName>
</protein>
<reference evidence="4" key="1">
    <citation type="submission" date="2017-02" db="UniProtKB">
        <authorList>
            <consortium name="WormBaseParasite"/>
        </authorList>
    </citation>
    <scope>IDENTIFICATION</scope>
</reference>
<proteinExistence type="predicted"/>
<dbReference type="EMBL" id="UZAD01003629">
    <property type="protein sequence ID" value="VDN86528.1"/>
    <property type="molecule type" value="Genomic_DNA"/>
</dbReference>
<name>A0A0N4TAZ2_BRUPA</name>
<gene>
    <name evidence="2" type="ORF">BPAG_LOCUS5342</name>
</gene>
<keyword evidence="3" id="KW-1185">Reference proteome</keyword>
<sequence>ERYDNDNYHNPYRYFKAEQWHKALNRFKQQNFVQLDIDLNRIVFNYHWLFGQENLLCSTIQNLHKMQSIRMEEALKLLKEIEMNEKKLRKGEILQKKEKENSECQIQQLLIDLEEKQQSYLDLSDKIEENWKKLQKLRQIQGYSTTKLIVQKVSFPQQSAERERFE</sequence>
<evidence type="ECO:0000256" key="1">
    <source>
        <dbReference type="SAM" id="Coils"/>
    </source>
</evidence>
<accession>A0A0N4TAZ2</accession>